<dbReference type="Gene3D" id="3.40.630.30">
    <property type="match status" value="1"/>
</dbReference>
<dbReference type="EMBL" id="JBHSNA010000021">
    <property type="protein sequence ID" value="MFC5567912.1"/>
    <property type="molecule type" value="Genomic_DNA"/>
</dbReference>
<dbReference type="CDD" id="cd04301">
    <property type="entry name" value="NAT_SF"/>
    <property type="match status" value="1"/>
</dbReference>
<evidence type="ECO:0000313" key="4">
    <source>
        <dbReference type="Proteomes" id="UP001596056"/>
    </source>
</evidence>
<name>A0ABW0SGG5_9RHOB</name>
<dbReference type="SUPFAM" id="SSF55729">
    <property type="entry name" value="Acyl-CoA N-acyltransferases (Nat)"/>
    <property type="match status" value="1"/>
</dbReference>
<comment type="caution">
    <text evidence="3">The sequence shown here is derived from an EMBL/GenBank/DDBJ whole genome shotgun (WGS) entry which is preliminary data.</text>
</comment>
<sequence>MIAAHEMVLPGAPAALARHLSSLVPTLETARTRLRAPRLSDMDAWAEILCTDRARWMDGPMSRNDAFTELAASAGGWMLRGVGFWAVEAREGGEVLGFAGVNLEPSDREPELGFFLRAAAEGRGYATEACAAARDWAWAQGLPSLVSYVDPENLRSVRLAERLGARRDPEAEASYAGTPDDGVAVYRHPRPELAG</sequence>
<gene>
    <name evidence="3" type="ORF">ACFPOC_15975</name>
</gene>
<dbReference type="EC" id="2.3.-.-" evidence="3"/>
<dbReference type="PANTHER" id="PTHR43792">
    <property type="entry name" value="GNAT FAMILY, PUTATIVE (AFU_ORTHOLOGUE AFUA_3G00765)-RELATED-RELATED"/>
    <property type="match status" value="1"/>
</dbReference>
<keyword evidence="3" id="KW-0012">Acyltransferase</keyword>
<reference evidence="4" key="1">
    <citation type="journal article" date="2019" name="Int. J. Syst. Evol. Microbiol.">
        <title>The Global Catalogue of Microorganisms (GCM) 10K type strain sequencing project: providing services to taxonomists for standard genome sequencing and annotation.</title>
        <authorList>
            <consortium name="The Broad Institute Genomics Platform"/>
            <consortium name="The Broad Institute Genome Sequencing Center for Infectious Disease"/>
            <person name="Wu L."/>
            <person name="Ma J."/>
        </authorList>
    </citation>
    <scope>NUCLEOTIDE SEQUENCE [LARGE SCALE GENOMIC DNA]</scope>
    <source>
        <strain evidence="4">KACC 11588</strain>
    </source>
</reference>
<dbReference type="InterPro" id="IPR000182">
    <property type="entry name" value="GNAT_dom"/>
</dbReference>
<dbReference type="GO" id="GO:0016746">
    <property type="term" value="F:acyltransferase activity"/>
    <property type="evidence" value="ECO:0007669"/>
    <property type="project" value="UniProtKB-KW"/>
</dbReference>
<dbReference type="PANTHER" id="PTHR43792:SF1">
    <property type="entry name" value="N-ACETYLTRANSFERASE DOMAIN-CONTAINING PROTEIN"/>
    <property type="match status" value="1"/>
</dbReference>
<dbReference type="RefSeq" id="WP_342454151.1">
    <property type="nucleotide sequence ID" value="NZ_JAGGJP010000005.1"/>
</dbReference>
<evidence type="ECO:0000259" key="2">
    <source>
        <dbReference type="PROSITE" id="PS51186"/>
    </source>
</evidence>
<dbReference type="PROSITE" id="PS51186">
    <property type="entry name" value="GNAT"/>
    <property type="match status" value="1"/>
</dbReference>
<dbReference type="InterPro" id="IPR016181">
    <property type="entry name" value="Acyl_CoA_acyltransferase"/>
</dbReference>
<accession>A0ABW0SGG5</accession>
<evidence type="ECO:0000256" key="1">
    <source>
        <dbReference type="SAM" id="MobiDB-lite"/>
    </source>
</evidence>
<organism evidence="3 4">
    <name type="scientific">Rubellimicrobium aerolatum</name>
    <dbReference type="NCBI Taxonomy" id="490979"/>
    <lineage>
        <taxon>Bacteria</taxon>
        <taxon>Pseudomonadati</taxon>
        <taxon>Pseudomonadota</taxon>
        <taxon>Alphaproteobacteria</taxon>
        <taxon>Rhodobacterales</taxon>
        <taxon>Roseobacteraceae</taxon>
        <taxon>Rubellimicrobium</taxon>
    </lineage>
</organism>
<evidence type="ECO:0000313" key="3">
    <source>
        <dbReference type="EMBL" id="MFC5567912.1"/>
    </source>
</evidence>
<keyword evidence="3" id="KW-0808">Transferase</keyword>
<dbReference type="InterPro" id="IPR051531">
    <property type="entry name" value="N-acetyltransferase"/>
</dbReference>
<keyword evidence="4" id="KW-1185">Reference proteome</keyword>
<feature type="domain" description="N-acetyltransferase" evidence="2">
    <location>
        <begin position="32"/>
        <end position="191"/>
    </location>
</feature>
<proteinExistence type="predicted"/>
<dbReference type="Proteomes" id="UP001596056">
    <property type="component" value="Unassembled WGS sequence"/>
</dbReference>
<dbReference type="Pfam" id="PF13302">
    <property type="entry name" value="Acetyltransf_3"/>
    <property type="match status" value="1"/>
</dbReference>
<feature type="region of interest" description="Disordered" evidence="1">
    <location>
        <begin position="168"/>
        <end position="195"/>
    </location>
</feature>
<protein>
    <submittedName>
        <fullName evidence="3">GNAT family N-acetyltransferase</fullName>
        <ecNumber evidence="3">2.3.-.-</ecNumber>
    </submittedName>
</protein>